<accession>A0A645CMB2</accession>
<gene>
    <name evidence="1" type="ORF">SDC9_125034</name>
</gene>
<reference evidence="1" key="1">
    <citation type="submission" date="2019-08" db="EMBL/GenBank/DDBJ databases">
        <authorList>
            <person name="Kucharzyk K."/>
            <person name="Murdoch R.W."/>
            <person name="Higgins S."/>
            <person name="Loffler F."/>
        </authorList>
    </citation>
    <scope>NUCLEOTIDE SEQUENCE</scope>
</reference>
<dbReference type="AlphaFoldDB" id="A0A645CMB2"/>
<comment type="caution">
    <text evidence="1">The sequence shown here is derived from an EMBL/GenBank/DDBJ whole genome shotgun (WGS) entry which is preliminary data.</text>
</comment>
<proteinExistence type="predicted"/>
<dbReference type="InterPro" id="IPR027417">
    <property type="entry name" value="P-loop_NTPase"/>
</dbReference>
<dbReference type="EMBL" id="VSSQ01028339">
    <property type="protein sequence ID" value="MPM78024.1"/>
    <property type="molecule type" value="Genomic_DNA"/>
</dbReference>
<name>A0A645CMB2_9ZZZZ</name>
<dbReference type="SUPFAM" id="SSF52540">
    <property type="entry name" value="P-loop containing nucleoside triphosphate hydrolases"/>
    <property type="match status" value="1"/>
</dbReference>
<organism evidence="1">
    <name type="scientific">bioreactor metagenome</name>
    <dbReference type="NCBI Taxonomy" id="1076179"/>
    <lineage>
        <taxon>unclassified sequences</taxon>
        <taxon>metagenomes</taxon>
        <taxon>ecological metagenomes</taxon>
    </lineage>
</organism>
<protein>
    <submittedName>
        <fullName evidence="1">Uncharacterized protein</fullName>
    </submittedName>
</protein>
<dbReference type="Gene3D" id="3.40.50.300">
    <property type="entry name" value="P-loop containing nucleotide triphosphate hydrolases"/>
    <property type="match status" value="1"/>
</dbReference>
<evidence type="ECO:0000313" key="1">
    <source>
        <dbReference type="EMBL" id="MPM78024.1"/>
    </source>
</evidence>
<sequence>MSQQPDMLGKSRIKIFIGEFGSGKTELAVNYSIALAQNGHKTAVVDFDLVKPYFRTRESRFMLEKNGVVVVAPEQHLAHSDLPIMPSNLIRVICDEEYSVVIDVGGGDSAIVLGQINKQLNESGYHAQLVINTLRPFTNTPEDIVTMLKRIERVSRLKVSGLICNTNLAHETTVDQILNGLITVESAARSLDLPISFVVVPEWLENKVSVVYPLFILKPYTQYPWMD</sequence>